<evidence type="ECO:0000313" key="3">
    <source>
        <dbReference type="EMBL" id="PAU77150.1"/>
    </source>
</evidence>
<reference evidence="3 4" key="1">
    <citation type="submission" date="2017-08" db="EMBL/GenBank/DDBJ databases">
        <title>Halomonas alkalisoli sp. nov., isolated from saline alkaline soil.</title>
        <authorList>
            <person name="Wang D."/>
            <person name="Zhang G."/>
        </authorList>
    </citation>
    <scope>NUCLEOTIDE SEQUENCE [LARGE SCALE GENOMIC DNA]</scope>
    <source>
        <strain evidence="3 4">WRN001</strain>
    </source>
</reference>
<feature type="transmembrane region" description="Helical" evidence="1">
    <location>
        <begin position="42"/>
        <end position="61"/>
    </location>
</feature>
<keyword evidence="1" id="KW-0812">Transmembrane</keyword>
<comment type="caution">
    <text evidence="3">The sequence shown here is derived from an EMBL/GenBank/DDBJ whole genome shotgun (WGS) entry which is preliminary data.</text>
</comment>
<gene>
    <name evidence="3" type="ORF">CK498_07810</name>
</gene>
<dbReference type="EMBL" id="NSKB01000003">
    <property type="protein sequence ID" value="PAU77150.1"/>
    <property type="molecule type" value="Genomic_DNA"/>
</dbReference>
<name>A0A2A2EX82_9GAMM</name>
<evidence type="ECO:0000256" key="1">
    <source>
        <dbReference type="SAM" id="Phobius"/>
    </source>
</evidence>
<keyword evidence="1" id="KW-1133">Transmembrane helix</keyword>
<dbReference type="RefSeq" id="WP_095620324.1">
    <property type="nucleotide sequence ID" value="NZ_NSKB01000003.1"/>
</dbReference>
<dbReference type="OrthoDB" id="6168426at2"/>
<dbReference type="InterPro" id="IPR009936">
    <property type="entry name" value="DUF1468"/>
</dbReference>
<organism evidence="3 4">
    <name type="scientific">Halomonas salipaludis</name>
    <dbReference type="NCBI Taxonomy" id="2032625"/>
    <lineage>
        <taxon>Bacteria</taxon>
        <taxon>Pseudomonadati</taxon>
        <taxon>Pseudomonadota</taxon>
        <taxon>Gammaproteobacteria</taxon>
        <taxon>Oceanospirillales</taxon>
        <taxon>Halomonadaceae</taxon>
        <taxon>Halomonas</taxon>
    </lineage>
</organism>
<feature type="transmembrane region" description="Helical" evidence="1">
    <location>
        <begin position="97"/>
        <end position="115"/>
    </location>
</feature>
<feature type="domain" description="DUF1468" evidence="2">
    <location>
        <begin position="19"/>
        <end position="142"/>
    </location>
</feature>
<feature type="transmembrane region" description="Helical" evidence="1">
    <location>
        <begin position="73"/>
        <end position="91"/>
    </location>
</feature>
<feature type="transmembrane region" description="Helical" evidence="1">
    <location>
        <begin position="20"/>
        <end position="36"/>
    </location>
</feature>
<keyword evidence="4" id="KW-1185">Reference proteome</keyword>
<evidence type="ECO:0000313" key="4">
    <source>
        <dbReference type="Proteomes" id="UP000217771"/>
    </source>
</evidence>
<accession>A0A2A2EX82</accession>
<dbReference type="AlphaFoldDB" id="A0A2A2EX82"/>
<dbReference type="Proteomes" id="UP000217771">
    <property type="component" value="Unassembled WGS sequence"/>
</dbReference>
<proteinExistence type="predicted"/>
<keyword evidence="1" id="KW-0472">Membrane</keyword>
<protein>
    <recommendedName>
        <fullName evidence="2">DUF1468 domain-containing protein</fullName>
    </recommendedName>
</protein>
<dbReference type="Pfam" id="PF07331">
    <property type="entry name" value="TctB"/>
    <property type="match status" value="1"/>
</dbReference>
<feature type="transmembrane region" description="Helical" evidence="1">
    <location>
        <begin position="122"/>
        <end position="141"/>
    </location>
</feature>
<sequence length="151" mass="15786">MTQRRLFALSGHWLDRGLSLVCLALGAGVLMIAKGYPTSAGALPMILGWLLMGCGIGLWLFPGKRADMRNVRIGGLLWGMAVFVAVLWLFASLGADVALFVLFVGCAVLSGYPPGLRLVATALLFVILVGAIFGGLLGVPLPGPVFALFSA</sequence>
<evidence type="ECO:0000259" key="2">
    <source>
        <dbReference type="Pfam" id="PF07331"/>
    </source>
</evidence>